<gene>
    <name evidence="1" type="ORF">PI23P_01547</name>
</gene>
<protein>
    <submittedName>
        <fullName evidence="1">Uncharacterized protein</fullName>
    </submittedName>
</protein>
<evidence type="ECO:0000313" key="2">
    <source>
        <dbReference type="Proteomes" id="UP000003053"/>
    </source>
</evidence>
<dbReference type="Proteomes" id="UP000003053">
    <property type="component" value="Unassembled WGS sequence"/>
</dbReference>
<evidence type="ECO:0000313" key="1">
    <source>
        <dbReference type="EMBL" id="EAR13137.1"/>
    </source>
</evidence>
<organism evidence="1 2">
    <name type="scientific">Polaribacter irgensii 23-P</name>
    <dbReference type="NCBI Taxonomy" id="313594"/>
    <lineage>
        <taxon>Bacteria</taxon>
        <taxon>Pseudomonadati</taxon>
        <taxon>Bacteroidota</taxon>
        <taxon>Flavobacteriia</taxon>
        <taxon>Flavobacteriales</taxon>
        <taxon>Flavobacteriaceae</taxon>
    </lineage>
</organism>
<accession>A4BVZ6</accession>
<dbReference type="AlphaFoldDB" id="A4BVZ6"/>
<dbReference type="HOGENOM" id="CLU_3203326_0_0_10"/>
<sequence>MYETYPPSRSINFEYTFTLAFSASLKKNKENINTKQKRLKETNYA</sequence>
<keyword evidence="2" id="KW-1185">Reference proteome</keyword>
<reference evidence="1 2" key="1">
    <citation type="submission" date="2006-02" db="EMBL/GenBank/DDBJ databases">
        <authorList>
            <person name="Murray A."/>
            <person name="Staley J."/>
            <person name="Ferriera S."/>
            <person name="Johnson J."/>
            <person name="Kravitz S."/>
            <person name="Halpern A."/>
            <person name="Remington K."/>
            <person name="Beeson K."/>
            <person name="Tran B."/>
            <person name="Rogers Y.-H."/>
            <person name="Friedman R."/>
            <person name="Venter J.C."/>
        </authorList>
    </citation>
    <scope>NUCLEOTIDE SEQUENCE [LARGE SCALE GENOMIC DNA]</scope>
    <source>
        <strain evidence="1 2">23-P</strain>
    </source>
</reference>
<comment type="caution">
    <text evidence="1">The sequence shown here is derived from an EMBL/GenBank/DDBJ whole genome shotgun (WGS) entry which is preliminary data.</text>
</comment>
<proteinExistence type="predicted"/>
<name>A4BVZ6_9FLAO</name>
<dbReference type="EMBL" id="AAOG01000001">
    <property type="protein sequence ID" value="EAR13137.1"/>
    <property type="molecule type" value="Genomic_DNA"/>
</dbReference>